<dbReference type="GO" id="GO:0016787">
    <property type="term" value="F:hydrolase activity"/>
    <property type="evidence" value="ECO:0007669"/>
    <property type="project" value="UniProtKB-KW"/>
</dbReference>
<proteinExistence type="inferred from homology"/>
<reference evidence="12" key="2">
    <citation type="submission" date="2020-09" db="EMBL/GenBank/DDBJ databases">
        <authorList>
            <person name="Sun Q."/>
            <person name="Ohkuma M."/>
        </authorList>
    </citation>
    <scope>NUCLEOTIDE SEQUENCE</scope>
    <source>
        <strain evidence="12">JCM 14719</strain>
    </source>
</reference>
<dbReference type="Gene3D" id="1.10.10.2520">
    <property type="entry name" value="Cell wall hydrolase SleB, domain 1"/>
    <property type="match status" value="1"/>
</dbReference>
<dbReference type="InterPro" id="IPR011105">
    <property type="entry name" value="Cell_wall_hydrolase_SleB"/>
</dbReference>
<dbReference type="InterPro" id="IPR002477">
    <property type="entry name" value="Peptidoglycan-bd-like"/>
</dbReference>
<evidence type="ECO:0000256" key="9">
    <source>
        <dbReference type="SAM" id="SignalP"/>
    </source>
</evidence>
<evidence type="ECO:0000313" key="12">
    <source>
        <dbReference type="EMBL" id="GGK06296.1"/>
    </source>
</evidence>
<evidence type="ECO:0000259" key="11">
    <source>
        <dbReference type="Pfam" id="PF07486"/>
    </source>
</evidence>
<dbReference type="Proteomes" id="UP000637720">
    <property type="component" value="Unassembled WGS sequence"/>
</dbReference>
<name>A0A8J3BGL0_9BACI</name>
<keyword evidence="5" id="KW-0378">Hydrolase</keyword>
<evidence type="ECO:0000256" key="1">
    <source>
        <dbReference type="ARBA" id="ARBA00007010"/>
    </source>
</evidence>
<dbReference type="Gene3D" id="6.20.240.60">
    <property type="match status" value="1"/>
</dbReference>
<evidence type="ECO:0000256" key="5">
    <source>
        <dbReference type="ARBA" id="ARBA00022801"/>
    </source>
</evidence>
<feature type="signal peptide" evidence="9">
    <location>
        <begin position="1"/>
        <end position="21"/>
    </location>
</feature>
<dbReference type="NCBIfam" id="TIGR02869">
    <property type="entry name" value="spore_SleB"/>
    <property type="match status" value="1"/>
</dbReference>
<evidence type="ECO:0000259" key="10">
    <source>
        <dbReference type="Pfam" id="PF01471"/>
    </source>
</evidence>
<keyword evidence="6" id="KW-0749">Sporulation</keyword>
<dbReference type="AlphaFoldDB" id="A0A8J3BGL0"/>
<gene>
    <name evidence="12" type="primary">sleB</name>
    <name evidence="12" type="ORF">GCM10007043_20420</name>
</gene>
<evidence type="ECO:0000313" key="13">
    <source>
        <dbReference type="Proteomes" id="UP000637720"/>
    </source>
</evidence>
<dbReference type="EMBL" id="BMOF01000052">
    <property type="protein sequence ID" value="GGK06296.1"/>
    <property type="molecule type" value="Genomic_DNA"/>
</dbReference>
<reference evidence="12" key="1">
    <citation type="journal article" date="2014" name="Int. J. Syst. Evol. Microbiol.">
        <title>Complete genome sequence of Corynebacterium casei LMG S-19264T (=DSM 44701T), isolated from a smear-ripened cheese.</title>
        <authorList>
            <consortium name="US DOE Joint Genome Institute (JGI-PGF)"/>
            <person name="Walter F."/>
            <person name="Albersmeier A."/>
            <person name="Kalinowski J."/>
            <person name="Ruckert C."/>
        </authorList>
    </citation>
    <scope>NUCLEOTIDE SEQUENCE</scope>
    <source>
        <strain evidence="12">JCM 14719</strain>
    </source>
</reference>
<keyword evidence="7" id="KW-0961">Cell wall biogenesis/degradation</keyword>
<keyword evidence="4 9" id="KW-0732">Signal</keyword>
<dbReference type="Gene3D" id="1.10.101.10">
    <property type="entry name" value="PGBD-like superfamily/PGBD"/>
    <property type="match status" value="1"/>
</dbReference>
<organism evidence="12 13">
    <name type="scientific">Calditerricola satsumensis</name>
    <dbReference type="NCBI Taxonomy" id="373054"/>
    <lineage>
        <taxon>Bacteria</taxon>
        <taxon>Bacillati</taxon>
        <taxon>Bacillota</taxon>
        <taxon>Bacilli</taxon>
        <taxon>Bacillales</taxon>
        <taxon>Bacillaceae</taxon>
        <taxon>Calditerricola</taxon>
    </lineage>
</organism>
<dbReference type="SUPFAM" id="SSF47090">
    <property type="entry name" value="PGBD-like"/>
    <property type="match status" value="1"/>
</dbReference>
<dbReference type="Pfam" id="PF07486">
    <property type="entry name" value="Hydrolase_2"/>
    <property type="match status" value="1"/>
</dbReference>
<evidence type="ECO:0000256" key="4">
    <source>
        <dbReference type="ARBA" id="ARBA00022729"/>
    </source>
</evidence>
<comment type="similarity">
    <text evidence="1">Belongs to the SleB family.</text>
</comment>
<dbReference type="GO" id="GO:0071555">
    <property type="term" value="P:cell wall organization"/>
    <property type="evidence" value="ECO:0007669"/>
    <property type="project" value="UniProtKB-KW"/>
</dbReference>
<evidence type="ECO:0000256" key="8">
    <source>
        <dbReference type="NCBIfam" id="TIGR02869"/>
    </source>
</evidence>
<dbReference type="GO" id="GO:0009847">
    <property type="term" value="P:spore germination"/>
    <property type="evidence" value="ECO:0007669"/>
    <property type="project" value="UniProtKB-UniRule"/>
</dbReference>
<dbReference type="InterPro" id="IPR014224">
    <property type="entry name" value="Spore_cortex_SleB"/>
</dbReference>
<feature type="domain" description="Cell wall hydrolase SleB" evidence="11">
    <location>
        <begin position="115"/>
        <end position="213"/>
    </location>
</feature>
<evidence type="ECO:0000256" key="3">
    <source>
        <dbReference type="ARBA" id="ARBA00022544"/>
    </source>
</evidence>
<comment type="caution">
    <text evidence="12">The sequence shown here is derived from an EMBL/GenBank/DDBJ whole genome shotgun (WGS) entry which is preliminary data.</text>
</comment>
<dbReference type="InterPro" id="IPR042047">
    <property type="entry name" value="SleB_dom1"/>
</dbReference>
<dbReference type="RefSeq" id="WP_229725836.1">
    <property type="nucleotide sequence ID" value="NZ_BMOF01000052.1"/>
</dbReference>
<dbReference type="InterPro" id="IPR036365">
    <property type="entry name" value="PGBD-like_sf"/>
</dbReference>
<feature type="chain" id="PRO_5038497784" description="Spore cortex-lytic enzyme" evidence="9">
    <location>
        <begin position="22"/>
        <end position="214"/>
    </location>
</feature>
<sequence length="214" mass="23915">MKGVSRTLLAFFLVFAWLAPADDAAAARPVLKYGATDGYVWDLQHRLIQLGYYNGPYDGIFGWRTQKGVKAFQRDHGLPATGVVGTRTWNALYRRTFTAREVDLLTRLVYGEARGEPYRGQVAVAAVVLNRLESTRFPNTVSGVIFQPGAFSVVNDGQLWLTPNRTARNAVLDAIRGWDPSYGALFYYNPKKTTNAWIRSRPVTTVIGNHVFAK</sequence>
<evidence type="ECO:0000256" key="2">
    <source>
        <dbReference type="ARBA" id="ARBA00018364"/>
    </source>
</evidence>
<keyword evidence="3" id="KW-0309">Germination</keyword>
<feature type="domain" description="Peptidoglycan binding-like" evidence="10">
    <location>
        <begin position="42"/>
        <end position="92"/>
    </location>
</feature>
<dbReference type="Pfam" id="PF01471">
    <property type="entry name" value="PG_binding_1"/>
    <property type="match status" value="1"/>
</dbReference>
<evidence type="ECO:0000256" key="7">
    <source>
        <dbReference type="ARBA" id="ARBA00023316"/>
    </source>
</evidence>
<dbReference type="GO" id="GO:0030435">
    <property type="term" value="P:sporulation resulting in formation of a cellular spore"/>
    <property type="evidence" value="ECO:0007669"/>
    <property type="project" value="UniProtKB-KW"/>
</dbReference>
<accession>A0A8J3BGL0</accession>
<dbReference type="InterPro" id="IPR036366">
    <property type="entry name" value="PGBDSf"/>
</dbReference>
<evidence type="ECO:0000256" key="6">
    <source>
        <dbReference type="ARBA" id="ARBA00022969"/>
    </source>
</evidence>
<keyword evidence="13" id="KW-1185">Reference proteome</keyword>
<protein>
    <recommendedName>
        <fullName evidence="2 8">Spore cortex-lytic enzyme</fullName>
    </recommendedName>
</protein>